<dbReference type="Proteomes" id="UP000078200">
    <property type="component" value="Unassembled WGS sequence"/>
</dbReference>
<dbReference type="VEuPathDB" id="VectorBase:GAUT044724"/>
<reference evidence="1" key="1">
    <citation type="submission" date="2020-05" db="UniProtKB">
        <authorList>
            <consortium name="EnsemblMetazoa"/>
        </authorList>
    </citation>
    <scope>IDENTIFICATION</scope>
    <source>
        <strain evidence="1">TTRI</strain>
    </source>
</reference>
<name>A0A1A9VQW3_GLOAU</name>
<dbReference type="AlphaFoldDB" id="A0A1A9VQW3"/>
<sequence>MTSPSARRVRDNILFLKGCQTVEDVSLQRFGALIKQALKFLVYKLLLNKRCLHHRPNRAKPTNWEGSPALLVLMQTQSLHRKREWHKNGNF</sequence>
<evidence type="ECO:0000313" key="2">
    <source>
        <dbReference type="Proteomes" id="UP000078200"/>
    </source>
</evidence>
<organism evidence="1 2">
    <name type="scientific">Glossina austeni</name>
    <name type="common">Savannah tsetse fly</name>
    <dbReference type="NCBI Taxonomy" id="7395"/>
    <lineage>
        <taxon>Eukaryota</taxon>
        <taxon>Metazoa</taxon>
        <taxon>Ecdysozoa</taxon>
        <taxon>Arthropoda</taxon>
        <taxon>Hexapoda</taxon>
        <taxon>Insecta</taxon>
        <taxon>Pterygota</taxon>
        <taxon>Neoptera</taxon>
        <taxon>Endopterygota</taxon>
        <taxon>Diptera</taxon>
        <taxon>Brachycera</taxon>
        <taxon>Muscomorpha</taxon>
        <taxon>Hippoboscoidea</taxon>
        <taxon>Glossinidae</taxon>
        <taxon>Glossina</taxon>
    </lineage>
</organism>
<accession>A0A1A9VQW3</accession>
<evidence type="ECO:0000313" key="1">
    <source>
        <dbReference type="EnsemblMetazoa" id="GAUT044724-PA"/>
    </source>
</evidence>
<proteinExistence type="predicted"/>
<dbReference type="EnsemblMetazoa" id="GAUT044724-RA">
    <property type="protein sequence ID" value="GAUT044724-PA"/>
    <property type="gene ID" value="GAUT044724"/>
</dbReference>
<protein>
    <submittedName>
        <fullName evidence="1">Uncharacterized protein</fullName>
    </submittedName>
</protein>
<keyword evidence="2" id="KW-1185">Reference proteome</keyword>